<dbReference type="RefSeq" id="WP_241348353.1">
    <property type="nucleotide sequence ID" value="NZ_JAKZGP010000027.1"/>
</dbReference>
<dbReference type="Pfam" id="PF07715">
    <property type="entry name" value="Plug"/>
    <property type="match status" value="1"/>
</dbReference>
<feature type="chain" id="PRO_5045643209" evidence="8">
    <location>
        <begin position="21"/>
        <end position="1068"/>
    </location>
</feature>
<gene>
    <name evidence="10" type="ORF">MM239_11310</name>
</gene>
<dbReference type="SUPFAM" id="SSF49464">
    <property type="entry name" value="Carboxypeptidase regulatory domain-like"/>
    <property type="match status" value="1"/>
</dbReference>
<evidence type="ECO:0000256" key="8">
    <source>
        <dbReference type="SAM" id="SignalP"/>
    </source>
</evidence>
<feature type="signal peptide" evidence="8">
    <location>
        <begin position="1"/>
        <end position="20"/>
    </location>
</feature>
<keyword evidence="2 7" id="KW-0813">Transport</keyword>
<organism evidence="10 11">
    <name type="scientific">Belliella filtrata</name>
    <dbReference type="NCBI Taxonomy" id="2923435"/>
    <lineage>
        <taxon>Bacteria</taxon>
        <taxon>Pseudomonadati</taxon>
        <taxon>Bacteroidota</taxon>
        <taxon>Cytophagia</taxon>
        <taxon>Cytophagales</taxon>
        <taxon>Cyclobacteriaceae</taxon>
        <taxon>Belliella</taxon>
    </lineage>
</organism>
<evidence type="ECO:0000256" key="1">
    <source>
        <dbReference type="ARBA" id="ARBA00004571"/>
    </source>
</evidence>
<dbReference type="PROSITE" id="PS52016">
    <property type="entry name" value="TONB_DEPENDENT_REC_3"/>
    <property type="match status" value="1"/>
</dbReference>
<dbReference type="InterPro" id="IPR023996">
    <property type="entry name" value="TonB-dep_OMP_SusC/RagA"/>
</dbReference>
<keyword evidence="6 7" id="KW-0998">Cell outer membrane</keyword>
<evidence type="ECO:0000256" key="6">
    <source>
        <dbReference type="ARBA" id="ARBA00023237"/>
    </source>
</evidence>
<sequence>MKIKLYMMLLVAIFLLPLHAYCQNLQAKLVGSVYENTENQPLIGASVWIVEAEIGAITDDKGGFELNLAHGRYNVEVTYLGFEKASFDIQVPISEPLLVYLEGDGFGMDEVTILSTGYQQLPKERATGSFVHLDETLITRSVGPNILDRLADVTSGLVFNQSGSGSDPISIRGRSTLFANANPLVVIDGFPYDGPLENINPNNVESITVLKDAAAASIWGARAGNGVIVISMKKGSADQPMKVSINNNVIFRESPDFYYRPRMSVSDYIDTEQRLFDNGFFRSREISQANYALSPAVELMILNRDGLLTESGLSEGLERLKSHDIRDDYKYFYRSPIHQQHSANVSGGGAGMRYNLSASYDNNLNQLIGNSDDRFTLGGNYNFSMLNDKLTIGVGFYLTQGANVEDAVDPTRIRLSALDALYPYAKLVGEDGLPVSLPIDYRTSFISGLEGTGLLDWTYSPLGERGLINSRAEQSDKRFILDAGYSLLPGLKFDVKYQYWDNREERTVHHSQDSYFSRDLINRFSRVLDNGSINRPIPVGGVYDFRHSLASSHTFRSQLNYNKSWGQDHQVVALGGFEAKDYKLKTLQTRQYGYNQELATVQPVDYINTFPQFQNPSTVGRIPYIDNQTGITDRFVSYFFNASYFYKDRYIVTASARKDMSNLYGVESNQKGVPLWSSGLGWIISEESFFNLDNLPYLKLRTSYGFNGNTDRTLTALTTATFFSSNFFTGLPYANITNPPNPNLRWEKSKMVNYGIDFSTKDGRIEGSIEYYQRNGYDLVGFAPVAPSSGMRNFKGNTASSEGSGVDVEIKTVNLNRRVVWTTNWLFNYYEDKIVNYGDEHTVRTMLQFGASSVYPLEGYGMFPVFSYQWAGLNPDTGDPMGYLDGEVSQDYAAINRETVFGDLIFHGTARPNVFGAIRNNLNWLNFSLSFNISYRLGYYYRRESIRYGNNFGLGGHGDYAYRWLSPGDELVTNVPSLPSATNNLRDDLYNFSSALIERGDHIRLQDIRLSYLFEKKSFPRLPFQRAEVYSYVNNIGILWKASDDPLDPDFRTMKPLRSIAFGLRVDF</sequence>
<dbReference type="InterPro" id="IPR037066">
    <property type="entry name" value="Plug_dom_sf"/>
</dbReference>
<name>A0ABS9V0P9_9BACT</name>
<dbReference type="EMBL" id="JAKZGP010000027">
    <property type="protein sequence ID" value="MCH7409983.1"/>
    <property type="molecule type" value="Genomic_DNA"/>
</dbReference>
<protein>
    <submittedName>
        <fullName evidence="10">SusC/RagA family TonB-linked outer membrane protein</fullName>
    </submittedName>
</protein>
<dbReference type="InterPro" id="IPR012910">
    <property type="entry name" value="Plug_dom"/>
</dbReference>
<dbReference type="Gene3D" id="2.60.40.1120">
    <property type="entry name" value="Carboxypeptidase-like, regulatory domain"/>
    <property type="match status" value="1"/>
</dbReference>
<comment type="caution">
    <text evidence="10">The sequence shown here is derived from an EMBL/GenBank/DDBJ whole genome shotgun (WGS) entry which is preliminary data.</text>
</comment>
<evidence type="ECO:0000313" key="11">
    <source>
        <dbReference type="Proteomes" id="UP001165489"/>
    </source>
</evidence>
<keyword evidence="4 7" id="KW-0812">Transmembrane</keyword>
<dbReference type="InterPro" id="IPR039426">
    <property type="entry name" value="TonB-dep_rcpt-like"/>
</dbReference>
<dbReference type="InterPro" id="IPR036942">
    <property type="entry name" value="Beta-barrel_TonB_sf"/>
</dbReference>
<evidence type="ECO:0000256" key="4">
    <source>
        <dbReference type="ARBA" id="ARBA00022692"/>
    </source>
</evidence>
<evidence type="ECO:0000256" key="3">
    <source>
        <dbReference type="ARBA" id="ARBA00022452"/>
    </source>
</evidence>
<dbReference type="NCBIfam" id="TIGR04056">
    <property type="entry name" value="OMP_RagA_SusC"/>
    <property type="match status" value="1"/>
</dbReference>
<dbReference type="Gene3D" id="2.170.130.10">
    <property type="entry name" value="TonB-dependent receptor, plug domain"/>
    <property type="match status" value="1"/>
</dbReference>
<proteinExistence type="inferred from homology"/>
<dbReference type="SUPFAM" id="SSF56935">
    <property type="entry name" value="Porins"/>
    <property type="match status" value="1"/>
</dbReference>
<evidence type="ECO:0000256" key="2">
    <source>
        <dbReference type="ARBA" id="ARBA00022448"/>
    </source>
</evidence>
<reference evidence="10" key="1">
    <citation type="submission" date="2022-03" db="EMBL/GenBank/DDBJ databases">
        <title>De novo assembled genomes of Belliella spp. (Cyclobacteriaceae) strains.</title>
        <authorList>
            <person name="Szabo A."/>
            <person name="Korponai K."/>
            <person name="Felfoldi T."/>
        </authorList>
    </citation>
    <scope>NUCLEOTIDE SEQUENCE</scope>
    <source>
        <strain evidence="10">DSM 111904</strain>
    </source>
</reference>
<evidence type="ECO:0000256" key="7">
    <source>
        <dbReference type="PROSITE-ProRule" id="PRU01360"/>
    </source>
</evidence>
<keyword evidence="8" id="KW-0732">Signal</keyword>
<dbReference type="Pfam" id="PF13715">
    <property type="entry name" value="CarbopepD_reg_2"/>
    <property type="match status" value="1"/>
</dbReference>
<keyword evidence="5 7" id="KW-0472">Membrane</keyword>
<evidence type="ECO:0000256" key="5">
    <source>
        <dbReference type="ARBA" id="ARBA00023136"/>
    </source>
</evidence>
<comment type="subcellular location">
    <subcellularLocation>
        <location evidence="1 7">Cell outer membrane</location>
        <topology evidence="1 7">Multi-pass membrane protein</topology>
    </subcellularLocation>
</comment>
<keyword evidence="3 7" id="KW-1134">Transmembrane beta strand</keyword>
<feature type="domain" description="TonB-dependent receptor plug" evidence="9">
    <location>
        <begin position="124"/>
        <end position="227"/>
    </location>
</feature>
<dbReference type="InterPro" id="IPR008969">
    <property type="entry name" value="CarboxyPept-like_regulatory"/>
</dbReference>
<dbReference type="Proteomes" id="UP001165489">
    <property type="component" value="Unassembled WGS sequence"/>
</dbReference>
<dbReference type="Gene3D" id="2.40.170.20">
    <property type="entry name" value="TonB-dependent receptor, beta-barrel domain"/>
    <property type="match status" value="1"/>
</dbReference>
<evidence type="ECO:0000313" key="10">
    <source>
        <dbReference type="EMBL" id="MCH7409983.1"/>
    </source>
</evidence>
<accession>A0ABS9V0P9</accession>
<keyword evidence="11" id="KW-1185">Reference proteome</keyword>
<comment type="similarity">
    <text evidence="7">Belongs to the TonB-dependent receptor family.</text>
</comment>
<evidence type="ECO:0000259" key="9">
    <source>
        <dbReference type="Pfam" id="PF07715"/>
    </source>
</evidence>